<organism evidence="1 2">
    <name type="scientific">Ensete ventricosum</name>
    <name type="common">Abyssinian banana</name>
    <name type="synonym">Musa ensete</name>
    <dbReference type="NCBI Taxonomy" id="4639"/>
    <lineage>
        <taxon>Eukaryota</taxon>
        <taxon>Viridiplantae</taxon>
        <taxon>Streptophyta</taxon>
        <taxon>Embryophyta</taxon>
        <taxon>Tracheophyta</taxon>
        <taxon>Spermatophyta</taxon>
        <taxon>Magnoliopsida</taxon>
        <taxon>Liliopsida</taxon>
        <taxon>Zingiberales</taxon>
        <taxon>Musaceae</taxon>
        <taxon>Ensete</taxon>
    </lineage>
</organism>
<sequence>MLECAACSSCPSTKIIHQLLRYKKKKKRKSKRLVVGDGGDHGNREARTLLWLLYQAWLRLTSGNQLVATKGAMSLSTAACLLCLMAPIPKPASGAPLQCPTLGFPSP</sequence>
<accession>A0A426X6T5</accession>
<comment type="caution">
    <text evidence="1">The sequence shown here is derived from an EMBL/GenBank/DDBJ whole genome shotgun (WGS) entry which is preliminary data.</text>
</comment>
<protein>
    <submittedName>
        <fullName evidence="1">Uncharacterized protein</fullName>
    </submittedName>
</protein>
<evidence type="ECO:0000313" key="2">
    <source>
        <dbReference type="Proteomes" id="UP000287651"/>
    </source>
</evidence>
<dbReference type="AlphaFoldDB" id="A0A426X6T5"/>
<evidence type="ECO:0000313" key="1">
    <source>
        <dbReference type="EMBL" id="RRT35179.1"/>
    </source>
</evidence>
<proteinExistence type="predicted"/>
<dbReference type="Proteomes" id="UP000287651">
    <property type="component" value="Unassembled WGS sequence"/>
</dbReference>
<name>A0A426X6T5_ENSVE</name>
<gene>
    <name evidence="1" type="ORF">B296_00052763</name>
</gene>
<reference evidence="1 2" key="1">
    <citation type="journal article" date="2014" name="Agronomy (Basel)">
        <title>A Draft Genome Sequence for Ensete ventricosum, the Drought-Tolerant Tree Against Hunger.</title>
        <authorList>
            <person name="Harrison J."/>
            <person name="Moore K.A."/>
            <person name="Paszkiewicz K."/>
            <person name="Jones T."/>
            <person name="Grant M."/>
            <person name="Ambacheew D."/>
            <person name="Muzemil S."/>
            <person name="Studholme D.J."/>
        </authorList>
    </citation>
    <scope>NUCLEOTIDE SEQUENCE [LARGE SCALE GENOMIC DNA]</scope>
</reference>
<dbReference type="EMBL" id="AMZH03025438">
    <property type="protein sequence ID" value="RRT35179.1"/>
    <property type="molecule type" value="Genomic_DNA"/>
</dbReference>